<sequence>MRPTLHPRLLNGRGGDPGVYLETLHLPDAVLLDCGDLSALSPRHLLRVGALGVSHAHMDHWAGFDRLLRLLIGREKRLPVVGPAGFAERLFHRLQAYTWNLADRIPTDLMFEVTEVTGTAAASWPRTRLRLHGGFRPEALPPAPVEADGTWLRLGPLKLRAAVLDHGTPSLGFAVEEAAHLNVWRTKLEERRLPVGPWLAALKSAVAENRPDGHPVPVFARSSEAHDAPALPLGVLRDLVEVTPGQRLAYLTDFADTPENRAVAVSLARGADILFIEAPFAADDAAIAADRRHLTTRAAGEIAREAGARRIEPFHFSPRYPGQEARLLAEVAEAAGRESLGGA</sequence>
<dbReference type="PANTHER" id="PTHR46018">
    <property type="entry name" value="ZINC PHOSPHODIESTERASE ELAC PROTEIN 1"/>
    <property type="match status" value="1"/>
</dbReference>
<dbReference type="InterPro" id="IPR036866">
    <property type="entry name" value="RibonucZ/Hydroxyglut_hydro"/>
</dbReference>
<dbReference type="PANTHER" id="PTHR46018:SF7">
    <property type="entry name" value="RIBONUCLEASE Z"/>
    <property type="match status" value="1"/>
</dbReference>
<evidence type="ECO:0000313" key="2">
    <source>
        <dbReference type="EMBL" id="CAA9276488.1"/>
    </source>
</evidence>
<feature type="domain" description="Metallo-beta-lactamase" evidence="1">
    <location>
        <begin position="240"/>
        <end position="316"/>
    </location>
</feature>
<dbReference type="Pfam" id="PF12706">
    <property type="entry name" value="Lactamase_B_2"/>
    <property type="match status" value="1"/>
</dbReference>
<gene>
    <name evidence="2" type="ORF">AVDCRST_MAG08-3437</name>
</gene>
<proteinExistence type="predicted"/>
<dbReference type="NCBIfam" id="NF002558">
    <property type="entry name" value="PRK02126.1"/>
    <property type="match status" value="1"/>
</dbReference>
<keyword evidence="2" id="KW-0378">Hydrolase</keyword>
<reference evidence="2" key="1">
    <citation type="submission" date="2020-02" db="EMBL/GenBank/DDBJ databases">
        <authorList>
            <person name="Meier V. D."/>
        </authorList>
    </citation>
    <scope>NUCLEOTIDE SEQUENCE</scope>
    <source>
        <strain evidence="2">AVDCRST_MAG08</strain>
    </source>
</reference>
<dbReference type="GO" id="GO:0042781">
    <property type="term" value="F:3'-tRNA processing endoribonuclease activity"/>
    <property type="evidence" value="ECO:0007669"/>
    <property type="project" value="TreeGrafter"/>
</dbReference>
<organism evidence="2">
    <name type="scientific">uncultured Acetobacteraceae bacterium</name>
    <dbReference type="NCBI Taxonomy" id="169975"/>
    <lineage>
        <taxon>Bacteria</taxon>
        <taxon>Pseudomonadati</taxon>
        <taxon>Pseudomonadota</taxon>
        <taxon>Alphaproteobacteria</taxon>
        <taxon>Acetobacterales</taxon>
        <taxon>Acetobacteraceae</taxon>
        <taxon>environmental samples</taxon>
    </lineage>
</organism>
<dbReference type="AlphaFoldDB" id="A0A6J4JCD7"/>
<name>A0A6J4JCD7_9PROT</name>
<dbReference type="EMBL" id="CADCTG010000260">
    <property type="protein sequence ID" value="CAA9276488.1"/>
    <property type="molecule type" value="Genomic_DNA"/>
</dbReference>
<dbReference type="SUPFAM" id="SSF56281">
    <property type="entry name" value="Metallo-hydrolase/oxidoreductase"/>
    <property type="match status" value="1"/>
</dbReference>
<evidence type="ECO:0000259" key="1">
    <source>
        <dbReference type="Pfam" id="PF12706"/>
    </source>
</evidence>
<dbReference type="Gene3D" id="3.60.15.10">
    <property type="entry name" value="Ribonuclease Z/Hydroxyacylglutathione hydrolase-like"/>
    <property type="match status" value="1"/>
</dbReference>
<accession>A0A6J4JCD7</accession>
<dbReference type="InterPro" id="IPR001279">
    <property type="entry name" value="Metallo-B-lactamas"/>
</dbReference>
<protein>
    <submittedName>
        <fullName evidence="2">Metal-dependent hydrolases of the beta-lactamase superfamily III</fullName>
    </submittedName>
</protein>